<proteinExistence type="predicted"/>
<gene>
    <name evidence="3" type="ORF">THRCLA_05662</name>
</gene>
<comment type="caution">
    <text evidence="3">The sequence shown here is derived from an EMBL/GenBank/DDBJ whole genome shotgun (WGS) entry which is preliminary data.</text>
</comment>
<evidence type="ECO:0000313" key="3">
    <source>
        <dbReference type="EMBL" id="OQS01907.1"/>
    </source>
</evidence>
<dbReference type="Proteomes" id="UP000243217">
    <property type="component" value="Unassembled WGS sequence"/>
</dbReference>
<dbReference type="OrthoDB" id="2130750at2759"/>
<name>A0A1V9ZV74_9STRA</name>
<keyword evidence="1" id="KW-0175">Coiled coil</keyword>
<feature type="coiled-coil region" evidence="1">
    <location>
        <begin position="509"/>
        <end position="680"/>
    </location>
</feature>
<feature type="coiled-coil region" evidence="1">
    <location>
        <begin position="333"/>
        <end position="485"/>
    </location>
</feature>
<feature type="coiled-coil region" evidence="1">
    <location>
        <begin position="218"/>
        <end position="266"/>
    </location>
</feature>
<organism evidence="3 4">
    <name type="scientific">Thraustotheca clavata</name>
    <dbReference type="NCBI Taxonomy" id="74557"/>
    <lineage>
        <taxon>Eukaryota</taxon>
        <taxon>Sar</taxon>
        <taxon>Stramenopiles</taxon>
        <taxon>Oomycota</taxon>
        <taxon>Saprolegniomycetes</taxon>
        <taxon>Saprolegniales</taxon>
        <taxon>Achlyaceae</taxon>
        <taxon>Thraustotheca</taxon>
    </lineage>
</organism>
<evidence type="ECO:0000313" key="4">
    <source>
        <dbReference type="Proteomes" id="UP000243217"/>
    </source>
</evidence>
<protein>
    <submittedName>
        <fullName evidence="3">Uncharacterized protein</fullName>
    </submittedName>
</protein>
<keyword evidence="4" id="KW-1185">Reference proteome</keyword>
<evidence type="ECO:0000256" key="2">
    <source>
        <dbReference type="SAM" id="MobiDB-lite"/>
    </source>
</evidence>
<dbReference type="STRING" id="74557.A0A1V9ZV74"/>
<feature type="region of interest" description="Disordered" evidence="2">
    <location>
        <begin position="1"/>
        <end position="25"/>
    </location>
</feature>
<feature type="coiled-coil region" evidence="1">
    <location>
        <begin position="126"/>
        <end position="185"/>
    </location>
</feature>
<dbReference type="EMBL" id="JNBS01001332">
    <property type="protein sequence ID" value="OQS01907.1"/>
    <property type="molecule type" value="Genomic_DNA"/>
</dbReference>
<feature type="region of interest" description="Disordered" evidence="2">
    <location>
        <begin position="60"/>
        <end position="79"/>
    </location>
</feature>
<reference evidence="3 4" key="1">
    <citation type="journal article" date="2014" name="Genome Biol. Evol.">
        <title>The secreted proteins of Achlya hypogyna and Thraustotheca clavata identify the ancestral oomycete secretome and reveal gene acquisitions by horizontal gene transfer.</title>
        <authorList>
            <person name="Misner I."/>
            <person name="Blouin N."/>
            <person name="Leonard G."/>
            <person name="Richards T.A."/>
            <person name="Lane C.E."/>
        </authorList>
    </citation>
    <scope>NUCLEOTIDE SEQUENCE [LARGE SCALE GENOMIC DNA]</scope>
    <source>
        <strain evidence="3 4">ATCC 34112</strain>
    </source>
</reference>
<sequence length="729" mass="82934">MFATPSRGPSNSTPATAEGDVINSPLKTNSLLEQVELLRQREASMAAEMASLRRMLGESQAANGSTFQTPPKSLSASATRNDLMDEVERLRREKRELQVQNCELEVQIQDAANSIEGFSTAIESLEAGYKQKEDTWKRQIAELQQECQTQVHANRELKRNYDMDMQSKDLEIEELQAAAHTLKSTTNSTTSSLTKDLQNAQATLRAKDALLSSFESELTQVKAHCKELTKTCQQKEDDVIAWKNKHNEVEKQLELTELRLKQANAATSASGQSILVKTLRDEVRLIQSRLEMQFKKDKETLLQRVTSLQTQLNECQTTFAEKDRTIFTLNATIADNSRQYEALQNTNQQLEASVARLTKDLATAQDEFVKLQQCRGFLDHHLDSGFQELLREEEALLSTKMELEATKAECLALQREVEFKAVWQKQAAELQSQLENKERELAANTSKVNHLNSLEAEHKRLTALVANLQEDNNKLKTQVDATANLTKVHQQYNDALVVIKKLEAKVTRRESSEARLKDLLSRMQAVSERNLQLDDRLAKVLSQSKKDQTDIVALRALVQSSKQKIQRYESDRAVYREIEQKYRDSRSMLHVYKKDIESLQSKVKALESQPVVSGGPHEAQLQHMQRVMESHTKELVSEIETLQAQYQSLARKYKRSKQSKEHLESQLQEKTSLIAKLEAQARRPSPVALRTKAPIITTESPPLKIKDLNPASEMESILNKLERISKQYQ</sequence>
<evidence type="ECO:0000256" key="1">
    <source>
        <dbReference type="SAM" id="Coils"/>
    </source>
</evidence>
<dbReference type="AlphaFoldDB" id="A0A1V9ZV74"/>
<accession>A0A1V9ZV74</accession>